<organism evidence="1 2">
    <name type="scientific">Riemerella columbipharyngis</name>
    <dbReference type="NCBI Taxonomy" id="1071918"/>
    <lineage>
        <taxon>Bacteria</taxon>
        <taxon>Pseudomonadati</taxon>
        <taxon>Bacteroidota</taxon>
        <taxon>Flavobacteriia</taxon>
        <taxon>Flavobacteriales</taxon>
        <taxon>Weeksellaceae</taxon>
        <taxon>Riemerella</taxon>
    </lineage>
</organism>
<evidence type="ECO:0000313" key="1">
    <source>
        <dbReference type="EMBL" id="SDE00279.1"/>
    </source>
</evidence>
<proteinExistence type="predicted"/>
<dbReference type="STRING" id="1071918.SAMN05421544_10238"/>
<dbReference type="OrthoDB" id="1236931at2"/>
<dbReference type="RefSeq" id="WP_092735782.1">
    <property type="nucleotide sequence ID" value="NZ_FNAS01000002.1"/>
</dbReference>
<evidence type="ECO:0000313" key="2">
    <source>
        <dbReference type="Proteomes" id="UP000198517"/>
    </source>
</evidence>
<dbReference type="Proteomes" id="UP000198517">
    <property type="component" value="Unassembled WGS sequence"/>
</dbReference>
<gene>
    <name evidence="1" type="ORF">SAMN05421544_10238</name>
</gene>
<dbReference type="AlphaFoldDB" id="A0A1G6ZC96"/>
<evidence type="ECO:0008006" key="3">
    <source>
        <dbReference type="Google" id="ProtNLM"/>
    </source>
</evidence>
<accession>A0A1G6ZC96</accession>
<sequence>MEKIKYVLFSIICCLVLVSCKKKIKPYSGGIDIVSNVYFNPKKSLDSMKTFIVSKLNYKGDTIIELIPNMEIPVLYDRVLLLKDSLCWDLGDTLSSRSKNIKDIISKTKPTYAHAKGMGAVYLKKDWIPNYLNKIDLKDTILFGKRYKRFQINSPQSFSIYYIHPTDTILPYQLYPKVAEQYGGRIERIDSYNKEKNIFMTMQILLKEKWDKEAKDIFDFNQFLEKKESRNKNYHKDEEKK</sequence>
<reference evidence="1 2" key="1">
    <citation type="submission" date="2016-10" db="EMBL/GenBank/DDBJ databases">
        <authorList>
            <person name="de Groot N.N."/>
        </authorList>
    </citation>
    <scope>NUCLEOTIDE SEQUENCE [LARGE SCALE GENOMIC DNA]</scope>
    <source>
        <strain evidence="1 2">DSM 24015</strain>
    </source>
</reference>
<dbReference type="PROSITE" id="PS51257">
    <property type="entry name" value="PROKAR_LIPOPROTEIN"/>
    <property type="match status" value="1"/>
</dbReference>
<protein>
    <recommendedName>
        <fullName evidence="3">Lipoprotein</fullName>
    </recommendedName>
</protein>
<keyword evidence="2" id="KW-1185">Reference proteome</keyword>
<name>A0A1G6ZC96_9FLAO</name>
<dbReference type="EMBL" id="FNAS01000002">
    <property type="protein sequence ID" value="SDE00279.1"/>
    <property type="molecule type" value="Genomic_DNA"/>
</dbReference>